<dbReference type="Pfam" id="PF20150">
    <property type="entry name" value="2EXR"/>
    <property type="match status" value="1"/>
</dbReference>
<gene>
    <name evidence="2" type="ORF">L207DRAFT_522167</name>
</gene>
<dbReference type="Proteomes" id="UP000235786">
    <property type="component" value="Unassembled WGS sequence"/>
</dbReference>
<evidence type="ECO:0000259" key="1">
    <source>
        <dbReference type="Pfam" id="PF20150"/>
    </source>
</evidence>
<accession>A0A2J6SDL0</accession>
<dbReference type="InterPro" id="IPR045518">
    <property type="entry name" value="2EXR"/>
</dbReference>
<evidence type="ECO:0000313" key="3">
    <source>
        <dbReference type="Proteomes" id="UP000235786"/>
    </source>
</evidence>
<reference evidence="2" key="1">
    <citation type="submission" date="2016-04" db="EMBL/GenBank/DDBJ databases">
        <title>A degradative enzymes factory behind the ericoid mycorrhizal symbiosis.</title>
        <authorList>
            <consortium name="DOE Joint Genome Institute"/>
            <person name="Martino E."/>
            <person name="Morin E."/>
            <person name="Grelet G."/>
            <person name="Kuo A."/>
            <person name="Kohler A."/>
            <person name="Daghino S."/>
            <person name="Barry K."/>
            <person name="Choi C."/>
            <person name="Cichocki N."/>
            <person name="Clum A."/>
            <person name="Copeland A."/>
            <person name="Hainaut M."/>
            <person name="Haridas S."/>
            <person name="Labutti K."/>
            <person name="Lindquist E."/>
            <person name="Lipzen A."/>
            <person name="Khouja H.-R."/>
            <person name="Murat C."/>
            <person name="Ohm R."/>
            <person name="Olson A."/>
            <person name="Spatafora J."/>
            <person name="Veneault-Fourrey C."/>
            <person name="Henrissat B."/>
            <person name="Grigoriev I."/>
            <person name="Martin F."/>
            <person name="Perotto S."/>
        </authorList>
    </citation>
    <scope>NUCLEOTIDE SEQUENCE [LARGE SCALE GENOMIC DNA]</scope>
    <source>
        <strain evidence="2">F</strain>
    </source>
</reference>
<dbReference type="AlphaFoldDB" id="A0A2J6SDL0"/>
<keyword evidence="3" id="KW-1185">Reference proteome</keyword>
<sequence length="390" mass="44670">MDRIPSNTKIDKSHCKVEEGQGVVSTEMHHLAAKKFSDLPYDIKFIIWGLVIRQPRIVQVKAQMEETLQKPEETEPPNYRIKLSIESYHTFESLYVNKESRKISRIHLQIKNHENIISSLGNIVYIRNFERLWSSFRSWFWPQDFSDAARSLKGELLFVENISCLAIDVAPSVYDVKAAQARPSIFPILEVFKDLLELKLVLNLNEYTTPTQKPRQLLVGTTHMLAAAGAGEQFESGWEAAYPAVVKSYNYASMNCTSLKHTLQEGYGVDFLEGAFKPRDRGYVVAHHFANVPNHWNTTALNHGVANAPNHWNAIAPNYLVANAPPASNRKIERIWGISSNGLRLMDPQTWETSSPHPYRARTRNLKMKIAQWKKPQWPSFSREMVLVSR</sequence>
<proteinExistence type="predicted"/>
<organism evidence="2 3">
    <name type="scientific">Hyaloscypha variabilis (strain UAMH 11265 / GT02V1 / F)</name>
    <name type="common">Meliniomyces variabilis</name>
    <dbReference type="NCBI Taxonomy" id="1149755"/>
    <lineage>
        <taxon>Eukaryota</taxon>
        <taxon>Fungi</taxon>
        <taxon>Dikarya</taxon>
        <taxon>Ascomycota</taxon>
        <taxon>Pezizomycotina</taxon>
        <taxon>Leotiomycetes</taxon>
        <taxon>Helotiales</taxon>
        <taxon>Hyaloscyphaceae</taxon>
        <taxon>Hyaloscypha</taxon>
        <taxon>Hyaloscypha variabilis</taxon>
    </lineage>
</organism>
<evidence type="ECO:0000313" key="2">
    <source>
        <dbReference type="EMBL" id="PMD48839.1"/>
    </source>
</evidence>
<protein>
    <recommendedName>
        <fullName evidence="1">2EXR domain-containing protein</fullName>
    </recommendedName>
</protein>
<name>A0A2J6SDL0_HYAVF</name>
<dbReference type="EMBL" id="KZ613937">
    <property type="protein sequence ID" value="PMD48839.1"/>
    <property type="molecule type" value="Genomic_DNA"/>
</dbReference>
<feature type="domain" description="2EXR" evidence="1">
    <location>
        <begin position="35"/>
        <end position="109"/>
    </location>
</feature>